<dbReference type="EMBL" id="FPBO01000010">
    <property type="protein sequence ID" value="SFU80544.1"/>
    <property type="molecule type" value="Genomic_DNA"/>
</dbReference>
<dbReference type="SUPFAM" id="SSF57716">
    <property type="entry name" value="Glucocorticoid receptor-like (DNA-binding domain)"/>
    <property type="match status" value="1"/>
</dbReference>
<dbReference type="InterPro" id="IPR020458">
    <property type="entry name" value="Znf_DskA_TraR_CS"/>
</dbReference>
<dbReference type="AlphaFoldDB" id="A0A1I7J5W9"/>
<dbReference type="Proteomes" id="UP000199391">
    <property type="component" value="Unassembled WGS sequence"/>
</dbReference>
<dbReference type="InterPro" id="IPR037187">
    <property type="entry name" value="DnaK_N"/>
</dbReference>
<feature type="domain" description="Zinc finger DksA/TraR C4-type" evidence="5">
    <location>
        <begin position="80"/>
        <end position="115"/>
    </location>
</feature>
<evidence type="ECO:0000313" key="6">
    <source>
        <dbReference type="EMBL" id="SFU80544.1"/>
    </source>
</evidence>
<feature type="zinc finger region" description="dksA C4-type" evidence="4">
    <location>
        <begin position="85"/>
        <end position="109"/>
    </location>
</feature>
<organism evidence="6 7">
    <name type="scientific">Pseudoduganella namucuonensis</name>
    <dbReference type="NCBI Taxonomy" id="1035707"/>
    <lineage>
        <taxon>Bacteria</taxon>
        <taxon>Pseudomonadati</taxon>
        <taxon>Pseudomonadota</taxon>
        <taxon>Betaproteobacteria</taxon>
        <taxon>Burkholderiales</taxon>
        <taxon>Oxalobacteraceae</taxon>
        <taxon>Telluria group</taxon>
        <taxon>Pseudoduganella</taxon>
    </lineage>
</organism>
<proteinExistence type="predicted"/>
<evidence type="ECO:0000313" key="7">
    <source>
        <dbReference type="Proteomes" id="UP000199391"/>
    </source>
</evidence>
<evidence type="ECO:0000256" key="2">
    <source>
        <dbReference type="ARBA" id="ARBA00022771"/>
    </source>
</evidence>
<sequence length="121" mass="12832">MNGLNTSELAALRAALEQRAQELQAQLAAAGVGPAVEEVETSPADSASNRTMNQLQQETAGHQLAQLRALKHALAKFDDGGYGECESCGGDIGYSRLQARPDAVLCIACQTRLERAGRPPR</sequence>
<name>A0A1I7J5W9_9BURK</name>
<evidence type="ECO:0000256" key="3">
    <source>
        <dbReference type="ARBA" id="ARBA00022833"/>
    </source>
</evidence>
<dbReference type="Gene3D" id="1.20.120.910">
    <property type="entry name" value="DksA, coiled-coil domain"/>
    <property type="match status" value="1"/>
</dbReference>
<dbReference type="Pfam" id="PF01258">
    <property type="entry name" value="zf-dskA_traR"/>
    <property type="match status" value="1"/>
</dbReference>
<dbReference type="SUPFAM" id="SSF109635">
    <property type="entry name" value="DnaK suppressor protein DksA, alpha-hairpin domain"/>
    <property type="match status" value="1"/>
</dbReference>
<keyword evidence="1" id="KW-0479">Metal-binding</keyword>
<dbReference type="PROSITE" id="PS01102">
    <property type="entry name" value="ZF_DKSA_1"/>
    <property type="match status" value="1"/>
</dbReference>
<dbReference type="PANTHER" id="PTHR33823">
    <property type="entry name" value="RNA POLYMERASE-BINDING TRANSCRIPTION FACTOR DKSA-RELATED"/>
    <property type="match status" value="1"/>
</dbReference>
<keyword evidence="3" id="KW-0862">Zinc</keyword>
<dbReference type="STRING" id="1035707.SAMN05216552_101084"/>
<evidence type="ECO:0000256" key="1">
    <source>
        <dbReference type="ARBA" id="ARBA00022723"/>
    </source>
</evidence>
<dbReference type="InterPro" id="IPR000962">
    <property type="entry name" value="Znf_DskA_TraR"/>
</dbReference>
<accession>A0A1I7J5W9</accession>
<reference evidence="7" key="1">
    <citation type="submission" date="2016-10" db="EMBL/GenBank/DDBJ databases">
        <authorList>
            <person name="Varghese N."/>
            <person name="Submissions S."/>
        </authorList>
    </citation>
    <scope>NUCLEOTIDE SEQUENCE [LARGE SCALE GENOMIC DNA]</scope>
    <source>
        <strain evidence="7">CGMCC 1.11014</strain>
    </source>
</reference>
<dbReference type="OrthoDB" id="9811543at2"/>
<evidence type="ECO:0000256" key="4">
    <source>
        <dbReference type="PROSITE-ProRule" id="PRU00510"/>
    </source>
</evidence>
<dbReference type="PROSITE" id="PS51128">
    <property type="entry name" value="ZF_DKSA_2"/>
    <property type="match status" value="1"/>
</dbReference>
<evidence type="ECO:0000259" key="5">
    <source>
        <dbReference type="Pfam" id="PF01258"/>
    </source>
</evidence>
<dbReference type="RefSeq" id="WP_093555928.1">
    <property type="nucleotide sequence ID" value="NZ_FPBO01000010.1"/>
</dbReference>
<gene>
    <name evidence="6" type="ORF">SAMN05216552_101084</name>
</gene>
<keyword evidence="2" id="KW-0863">Zinc-finger</keyword>
<dbReference type="GO" id="GO:0008270">
    <property type="term" value="F:zinc ion binding"/>
    <property type="evidence" value="ECO:0007669"/>
    <property type="project" value="UniProtKB-KW"/>
</dbReference>
<keyword evidence="7" id="KW-1185">Reference proteome</keyword>
<protein>
    <submittedName>
        <fullName evidence="6">Transcriptional regulator, TraR/DksA family</fullName>
    </submittedName>
</protein>